<protein>
    <submittedName>
        <fullName evidence="2">Uncharacterized protein</fullName>
    </submittedName>
</protein>
<organism evidence="2 3">
    <name type="scientific">Qipengyuania gelatinilytica</name>
    <dbReference type="NCBI Taxonomy" id="2867231"/>
    <lineage>
        <taxon>Bacteria</taxon>
        <taxon>Pseudomonadati</taxon>
        <taxon>Pseudomonadota</taxon>
        <taxon>Alphaproteobacteria</taxon>
        <taxon>Sphingomonadales</taxon>
        <taxon>Erythrobacteraceae</taxon>
        <taxon>Qipengyuania</taxon>
    </lineage>
</organism>
<gene>
    <name evidence="2" type="ORF">K3136_08355</name>
</gene>
<keyword evidence="3" id="KW-1185">Reference proteome</keyword>
<name>A0ABX8ZYN2_9SPHN</name>
<sequence>MADARAILRKVALTAALAASAMAAPAQAKVFVVSPAILPLTYRYAACAFAQDEATVEAQIASCRPLRDELEASLDTILSDYHRRNGLFVRRQTMRGFRQIDAEAAEAWKEGKTVPKVILTYLDCLGTRQMESDSYSSGNSLDWITIEPECRKVPVEGEVYMTRAAIDRAKMLFQRFRVRGRAVKVSGSEWQNMEFRYGFLGLDRLPADGDPEYDKSTES</sequence>
<evidence type="ECO:0000313" key="3">
    <source>
        <dbReference type="Proteomes" id="UP000824321"/>
    </source>
</evidence>
<evidence type="ECO:0000256" key="1">
    <source>
        <dbReference type="SAM" id="SignalP"/>
    </source>
</evidence>
<dbReference type="RefSeq" id="WP_221429871.1">
    <property type="nucleotide sequence ID" value="NZ_CP081294.1"/>
</dbReference>
<accession>A0ABX8ZYN2</accession>
<dbReference type="Proteomes" id="UP000824321">
    <property type="component" value="Chromosome"/>
</dbReference>
<reference evidence="2 3" key="1">
    <citation type="submission" date="2021-08" db="EMBL/GenBank/DDBJ databases">
        <title>Comparative Genomics Analysis of the Genus Qipengyuania Reveals Extensive Genetic Diversity and Metabolic Versatility, Including the Description of Fifteen Novel Species.</title>
        <authorList>
            <person name="Liu Y."/>
        </authorList>
    </citation>
    <scope>NUCLEOTIDE SEQUENCE [LARGE SCALE GENOMIC DNA]</scope>
    <source>
        <strain evidence="2 3">1NDH1</strain>
    </source>
</reference>
<proteinExistence type="predicted"/>
<feature type="signal peptide" evidence="1">
    <location>
        <begin position="1"/>
        <end position="28"/>
    </location>
</feature>
<keyword evidence="1" id="KW-0732">Signal</keyword>
<feature type="chain" id="PRO_5047507097" evidence="1">
    <location>
        <begin position="29"/>
        <end position="219"/>
    </location>
</feature>
<evidence type="ECO:0000313" key="2">
    <source>
        <dbReference type="EMBL" id="QZD94121.1"/>
    </source>
</evidence>
<dbReference type="EMBL" id="CP081294">
    <property type="protein sequence ID" value="QZD94121.1"/>
    <property type="molecule type" value="Genomic_DNA"/>
</dbReference>